<evidence type="ECO:0008006" key="4">
    <source>
        <dbReference type="Google" id="ProtNLM"/>
    </source>
</evidence>
<dbReference type="Gene3D" id="1.25.40.20">
    <property type="entry name" value="Ankyrin repeat-containing domain"/>
    <property type="match status" value="1"/>
</dbReference>
<keyword evidence="3" id="KW-1185">Reference proteome</keyword>
<dbReference type="SUPFAM" id="SSF48403">
    <property type="entry name" value="Ankyrin repeat"/>
    <property type="match status" value="1"/>
</dbReference>
<dbReference type="InterPro" id="IPR036770">
    <property type="entry name" value="Ankyrin_rpt-contain_sf"/>
</dbReference>
<proteinExistence type="predicted"/>
<name>A0ABR1FYI6_AURAN</name>
<dbReference type="PROSITE" id="PS50088">
    <property type="entry name" value="ANK_REPEAT"/>
    <property type="match status" value="1"/>
</dbReference>
<dbReference type="EMBL" id="JBBJCI010000203">
    <property type="protein sequence ID" value="KAK7241282.1"/>
    <property type="molecule type" value="Genomic_DNA"/>
</dbReference>
<accession>A0ABR1FYI6</accession>
<reference evidence="2 3" key="1">
    <citation type="submission" date="2024-03" db="EMBL/GenBank/DDBJ databases">
        <title>Aureococcus anophagefferens CCMP1851 and Kratosvirus quantuckense: Draft genome of a second virus-susceptible host strain in the model system.</title>
        <authorList>
            <person name="Chase E."/>
            <person name="Truchon A.R."/>
            <person name="Schepens W."/>
            <person name="Wilhelm S.W."/>
        </authorList>
    </citation>
    <scope>NUCLEOTIDE SEQUENCE [LARGE SCALE GENOMIC DNA]</scope>
    <source>
        <strain evidence="2 3">CCMP1851</strain>
    </source>
</reference>
<organism evidence="2 3">
    <name type="scientific">Aureococcus anophagefferens</name>
    <name type="common">Harmful bloom alga</name>
    <dbReference type="NCBI Taxonomy" id="44056"/>
    <lineage>
        <taxon>Eukaryota</taxon>
        <taxon>Sar</taxon>
        <taxon>Stramenopiles</taxon>
        <taxon>Ochrophyta</taxon>
        <taxon>Pelagophyceae</taxon>
        <taxon>Pelagomonadales</taxon>
        <taxon>Pelagomonadaceae</taxon>
        <taxon>Aureococcus</taxon>
    </lineage>
</organism>
<sequence>MTTNTLTYDERVLRRQLENADWLGSRGLDGLDKLRALVKLTEANDGGMGHPLVALPRGWYRAIPLHGAVMNNHVATTLPFLVEDLGVGLESPEKKAGNRPAHTAVIWGHNDVVAYLLARGARHDAENLEGMTLAPMARRRQALLVGGTQAERAYYARNGVPLDYLVDEGARLVRMLDGVENAGSWDAWASGGVARPLVAKAAPWLLAAQRRLDLFLVRACAVAMGVKSFEAKEQKKKKKGPSKATLKKRAAEEEKAAIAAAEAAVAASDPPLQAALDAAGLGEEQFSRALRWLGATTIAEARDLDRGDVGRVDGLESKERRSLWLFVADRLKQLTDARDAAVAAAREKAARALAAAEPPKLLDNKAGIMFRLECPVGCFALVAKFAYNARPRPPPPRPITDERLLAAVAGMKI</sequence>
<evidence type="ECO:0000313" key="3">
    <source>
        <dbReference type="Proteomes" id="UP001363151"/>
    </source>
</evidence>
<dbReference type="PROSITE" id="PS50297">
    <property type="entry name" value="ANK_REP_REGION"/>
    <property type="match status" value="1"/>
</dbReference>
<comment type="caution">
    <text evidence="2">The sequence shown here is derived from an EMBL/GenBank/DDBJ whole genome shotgun (WGS) entry which is preliminary data.</text>
</comment>
<protein>
    <recommendedName>
        <fullName evidence="4">SAM domain-containing protein</fullName>
    </recommendedName>
</protein>
<evidence type="ECO:0000256" key="1">
    <source>
        <dbReference type="PROSITE-ProRule" id="PRU00023"/>
    </source>
</evidence>
<dbReference type="InterPro" id="IPR002110">
    <property type="entry name" value="Ankyrin_rpt"/>
</dbReference>
<dbReference type="Proteomes" id="UP001363151">
    <property type="component" value="Unassembled WGS sequence"/>
</dbReference>
<gene>
    <name evidence="2" type="ORF">SO694_00050119</name>
</gene>
<feature type="repeat" description="ANK" evidence="1">
    <location>
        <begin position="96"/>
        <end position="128"/>
    </location>
</feature>
<evidence type="ECO:0000313" key="2">
    <source>
        <dbReference type="EMBL" id="KAK7241282.1"/>
    </source>
</evidence>
<keyword evidence="1" id="KW-0040">ANK repeat</keyword>